<name>A0A644V1W6_9ZZZZ</name>
<accession>A0A644V1W6</accession>
<dbReference type="AlphaFoldDB" id="A0A644V1W6"/>
<dbReference type="SUPFAM" id="SSF52058">
    <property type="entry name" value="L domain-like"/>
    <property type="match status" value="1"/>
</dbReference>
<organism evidence="1">
    <name type="scientific">bioreactor metagenome</name>
    <dbReference type="NCBI Taxonomy" id="1076179"/>
    <lineage>
        <taxon>unclassified sequences</taxon>
        <taxon>metagenomes</taxon>
        <taxon>ecological metagenomes</taxon>
    </lineage>
</organism>
<evidence type="ECO:0008006" key="2">
    <source>
        <dbReference type="Google" id="ProtNLM"/>
    </source>
</evidence>
<protein>
    <recommendedName>
        <fullName evidence="2">Secretion system C-terminal sorting domain-containing protein</fullName>
    </recommendedName>
</protein>
<evidence type="ECO:0000313" key="1">
    <source>
        <dbReference type="EMBL" id="MPL85330.1"/>
    </source>
</evidence>
<dbReference type="EMBL" id="VSSQ01000204">
    <property type="protein sequence ID" value="MPL85330.1"/>
    <property type="molecule type" value="Genomic_DNA"/>
</dbReference>
<sequence length="489" mass="52613">MKTKLSLFLGICLFAFAGINAQTPVVSFETNKAVGETITLKLRSKTTGTISVDWGDGVLDANAVTTNVNITLTKPLKGSTVKIYNDDLNNFECNSGGVTSADISRAVELVHVYLTTNSLTSLDVSTNTNLQTLGIATNQITNIDITNNQLLNNVYIQNNLFDACALNDIYNALPTKPSGTFRVRNTNNPGVAKSNTATVVAKGWTVDVNGDATGCQPVVSFETNMVVGDNITLKLRSKTAGTIDVDWGDGKLDFYNVASNAYIEVTEQLAGNSIKVFNDNLNSFECKDGGITSIDVSKAVELIHIYLDNNSLTSLDVSANTNLQTFGIAGNQFSSVNLINNIALNNVYIQNNQFDACELNKIYTDLPVKSEGTIFRINNTGNIGTNTSKTSIATAKNWTVSVTGDGTGCFTSINSDIVQESATILSHKSNFISFNENNKGSLHILDISGKTVMQLDDTMGVDVSSLYKGLYLVKYKTNGKNGIIKVLIK</sequence>
<gene>
    <name evidence="1" type="ORF">SDC9_31298</name>
</gene>
<dbReference type="InterPro" id="IPR032675">
    <property type="entry name" value="LRR_dom_sf"/>
</dbReference>
<reference evidence="1" key="1">
    <citation type="submission" date="2019-08" db="EMBL/GenBank/DDBJ databases">
        <authorList>
            <person name="Kucharzyk K."/>
            <person name="Murdoch R.W."/>
            <person name="Higgins S."/>
            <person name="Loffler F."/>
        </authorList>
    </citation>
    <scope>NUCLEOTIDE SEQUENCE</scope>
</reference>
<comment type="caution">
    <text evidence="1">The sequence shown here is derived from an EMBL/GenBank/DDBJ whole genome shotgun (WGS) entry which is preliminary data.</text>
</comment>
<dbReference type="NCBIfam" id="TIGR04183">
    <property type="entry name" value="Por_Secre_tail"/>
    <property type="match status" value="1"/>
</dbReference>
<dbReference type="InterPro" id="IPR026444">
    <property type="entry name" value="Secre_tail"/>
</dbReference>
<dbReference type="Gene3D" id="3.80.10.10">
    <property type="entry name" value="Ribonuclease Inhibitor"/>
    <property type="match status" value="2"/>
</dbReference>
<proteinExistence type="predicted"/>